<dbReference type="Proteomes" id="UP000636709">
    <property type="component" value="Unassembled WGS sequence"/>
</dbReference>
<dbReference type="OrthoDB" id="686105at2759"/>
<keyword evidence="1" id="KW-0175">Coiled coil</keyword>
<organism evidence="2 4">
    <name type="scientific">Digitaria exilis</name>
    <dbReference type="NCBI Taxonomy" id="1010633"/>
    <lineage>
        <taxon>Eukaryota</taxon>
        <taxon>Viridiplantae</taxon>
        <taxon>Streptophyta</taxon>
        <taxon>Embryophyta</taxon>
        <taxon>Tracheophyta</taxon>
        <taxon>Spermatophyta</taxon>
        <taxon>Magnoliopsida</taxon>
        <taxon>Liliopsida</taxon>
        <taxon>Poales</taxon>
        <taxon>Poaceae</taxon>
        <taxon>PACMAD clade</taxon>
        <taxon>Panicoideae</taxon>
        <taxon>Panicodae</taxon>
        <taxon>Paniceae</taxon>
        <taxon>Anthephorinae</taxon>
        <taxon>Digitaria</taxon>
    </lineage>
</organism>
<gene>
    <name evidence="3" type="ORF">HU200_012740</name>
    <name evidence="2" type="ORF">HU200_038567</name>
</gene>
<evidence type="ECO:0000313" key="3">
    <source>
        <dbReference type="EMBL" id="KAF8749168.1"/>
    </source>
</evidence>
<evidence type="ECO:0000313" key="4">
    <source>
        <dbReference type="Proteomes" id="UP000636709"/>
    </source>
</evidence>
<dbReference type="EMBL" id="JACEFO010001918">
    <property type="protein sequence ID" value="KAF8693977.1"/>
    <property type="molecule type" value="Genomic_DNA"/>
</dbReference>
<sequence length="102" mass="11683">MFVNEVVHGVLSKKTKKNKFFQNVGIQIVQPASMEQNPPADLAAESAELRAVIKTQHAQLEELSKEVQEAKELRIKDREEMRKMRAEMNAQLELVLSQVRPQ</sequence>
<feature type="coiled-coil region" evidence="1">
    <location>
        <begin position="46"/>
        <end position="87"/>
    </location>
</feature>
<evidence type="ECO:0000256" key="1">
    <source>
        <dbReference type="SAM" id="Coils"/>
    </source>
</evidence>
<evidence type="ECO:0000313" key="2">
    <source>
        <dbReference type="EMBL" id="KAF8693977.1"/>
    </source>
</evidence>
<dbReference type="EMBL" id="JACEFO010001049">
    <property type="protein sequence ID" value="KAF8749168.1"/>
    <property type="molecule type" value="Genomic_DNA"/>
</dbReference>
<name>A0A835BC56_9POAL</name>
<keyword evidence="4" id="KW-1185">Reference proteome</keyword>
<reference evidence="2" key="1">
    <citation type="submission" date="2020-07" db="EMBL/GenBank/DDBJ databases">
        <title>Genome sequence and genetic diversity analysis of an under-domesticated orphan crop, white fonio (Digitaria exilis).</title>
        <authorList>
            <person name="Bennetzen J.L."/>
            <person name="Chen S."/>
            <person name="Ma X."/>
            <person name="Wang X."/>
            <person name="Yssel A.E.J."/>
            <person name="Chaluvadi S.R."/>
            <person name="Johnson M."/>
            <person name="Gangashetty P."/>
            <person name="Hamidou F."/>
            <person name="Sanogo M.D."/>
            <person name="Zwaenepoel A."/>
            <person name="Wallace J."/>
            <person name="Van De Peer Y."/>
            <person name="Van Deynze A."/>
        </authorList>
    </citation>
    <scope>NUCLEOTIDE SEQUENCE</scope>
    <source>
        <tissue evidence="2">Leaves</tissue>
    </source>
</reference>
<comment type="caution">
    <text evidence="2">The sequence shown here is derived from an EMBL/GenBank/DDBJ whole genome shotgun (WGS) entry which is preliminary data.</text>
</comment>
<accession>A0A835BC56</accession>
<dbReference type="AlphaFoldDB" id="A0A835BC56"/>
<proteinExistence type="predicted"/>
<protein>
    <submittedName>
        <fullName evidence="2">Uncharacterized protein</fullName>
    </submittedName>
</protein>